<evidence type="ECO:0000313" key="1">
    <source>
        <dbReference type="EMBL" id="QHT69166.1"/>
    </source>
</evidence>
<keyword evidence="2" id="KW-1185">Reference proteome</keyword>
<sequence length="101" mass="11811">MHLTNHGYMMNEDYLSNAYNCLHAITNIHRKVARSGGAPYFYPNGEEDSYFEDVDNWYSWYEQNKCTITVQKADSLIRAFSILDGNEYDWPLSIVEIVECN</sequence>
<protein>
    <submittedName>
        <fullName evidence="1">Uncharacterized protein</fullName>
    </submittedName>
</protein>
<name>A0A6C0GM98_9BACT</name>
<organism evidence="1 2">
    <name type="scientific">Rhodocytophaga rosea</name>
    <dbReference type="NCBI Taxonomy" id="2704465"/>
    <lineage>
        <taxon>Bacteria</taxon>
        <taxon>Pseudomonadati</taxon>
        <taxon>Bacteroidota</taxon>
        <taxon>Cytophagia</taxon>
        <taxon>Cytophagales</taxon>
        <taxon>Rhodocytophagaceae</taxon>
        <taxon>Rhodocytophaga</taxon>
    </lineage>
</organism>
<reference evidence="1 2" key="1">
    <citation type="submission" date="2020-01" db="EMBL/GenBank/DDBJ databases">
        <authorList>
            <person name="Kim M.K."/>
        </authorList>
    </citation>
    <scope>NUCLEOTIDE SEQUENCE [LARGE SCALE GENOMIC DNA]</scope>
    <source>
        <strain evidence="1 2">172606-1</strain>
    </source>
</reference>
<dbReference type="EMBL" id="CP048222">
    <property type="protein sequence ID" value="QHT69166.1"/>
    <property type="molecule type" value="Genomic_DNA"/>
</dbReference>
<dbReference type="Proteomes" id="UP000480178">
    <property type="component" value="Chromosome"/>
</dbReference>
<dbReference type="RefSeq" id="WP_162445157.1">
    <property type="nucleotide sequence ID" value="NZ_CP048222.1"/>
</dbReference>
<accession>A0A6C0GM98</accession>
<evidence type="ECO:0000313" key="2">
    <source>
        <dbReference type="Proteomes" id="UP000480178"/>
    </source>
</evidence>
<dbReference type="AlphaFoldDB" id="A0A6C0GM98"/>
<proteinExistence type="predicted"/>
<gene>
    <name evidence="1" type="ORF">GXP67_22245</name>
</gene>
<dbReference type="KEGG" id="rhoz:GXP67_22245"/>